<organism evidence="2 3">
    <name type="scientific">Penicillium capsulatum</name>
    <dbReference type="NCBI Taxonomy" id="69766"/>
    <lineage>
        <taxon>Eukaryota</taxon>
        <taxon>Fungi</taxon>
        <taxon>Dikarya</taxon>
        <taxon>Ascomycota</taxon>
        <taxon>Pezizomycotina</taxon>
        <taxon>Eurotiomycetes</taxon>
        <taxon>Eurotiomycetidae</taxon>
        <taxon>Eurotiales</taxon>
        <taxon>Aspergillaceae</taxon>
        <taxon>Penicillium</taxon>
    </lineage>
</organism>
<dbReference type="PROSITE" id="PS50181">
    <property type="entry name" value="FBOX"/>
    <property type="match status" value="1"/>
</dbReference>
<gene>
    <name evidence="2" type="ORF">N7492_003965</name>
</gene>
<evidence type="ECO:0000259" key="1">
    <source>
        <dbReference type="PROSITE" id="PS50181"/>
    </source>
</evidence>
<name>A0A9W9ILJ5_9EURO</name>
<dbReference type="AlphaFoldDB" id="A0A9W9ILJ5"/>
<sequence length="569" mass="63827">MLGILPTEVIQLVLRTCDTPTFLQAAFSCRALLEIASSSRDVLLHQLSQTPGWNDGISERSTRELFQLILERAHAELFGAEFYIKPKIFDLEGKRIDTRASSLHATSSHHLQALLAYHGHEFVDLCGVQDGNLNLRKRMPLPGKQYGETEILQTSLSPNGAWVLHRFKPFVDKDLDTKHPWVKQALSCNAQGSFFLAWYDVNNWDQVPCIRLYGFVEQNGYEPLAFAADGSKFAISWQHLQRPNDHQVVLYSTDGRHNPQDAVSGWVSGYEAAAGVFSGAKRVPVIESVCQPCIINEASIYGCTNGMDLEKGPVRRLAFNDRGHQLLYHHGSQTLYGSFQSIQILPSPSEPRATMRANADIVRFQESLSLSFSIGIPFFGTHESTDPFLRNVCHWQYLSIGIATHRVQHWTVACLLKSESRPSSIRCGGAGHPWNLERGRRLEHWHVMAQLGGFQEATTSHGSVIATSRRGTRVAVASWKTISIWALEPDMLIEEEFSYYPESWQSSDSYPVLRPAIIQLEGVCSQLMFTKKEDELVAITDRGLVYFHLWPSHAGMVTGGSDSDTTEEL</sequence>
<keyword evidence="3" id="KW-1185">Reference proteome</keyword>
<comment type="caution">
    <text evidence="2">The sequence shown here is derived from an EMBL/GenBank/DDBJ whole genome shotgun (WGS) entry which is preliminary data.</text>
</comment>
<dbReference type="InterPro" id="IPR001810">
    <property type="entry name" value="F-box_dom"/>
</dbReference>
<reference evidence="2" key="2">
    <citation type="journal article" date="2023" name="IMA Fungus">
        <title>Comparative genomic study of the Penicillium genus elucidates a diverse pangenome and 15 lateral gene transfer events.</title>
        <authorList>
            <person name="Petersen C."/>
            <person name="Sorensen T."/>
            <person name="Nielsen M.R."/>
            <person name="Sondergaard T.E."/>
            <person name="Sorensen J.L."/>
            <person name="Fitzpatrick D.A."/>
            <person name="Frisvad J.C."/>
            <person name="Nielsen K.L."/>
        </authorList>
    </citation>
    <scope>NUCLEOTIDE SEQUENCE</scope>
    <source>
        <strain evidence="2">IBT 21917</strain>
    </source>
</reference>
<protein>
    <recommendedName>
        <fullName evidence="1">F-box domain-containing protein</fullName>
    </recommendedName>
</protein>
<accession>A0A9W9ILJ5</accession>
<dbReference type="OrthoDB" id="6058203at2759"/>
<proteinExistence type="predicted"/>
<dbReference type="Proteomes" id="UP001146351">
    <property type="component" value="Unassembled WGS sequence"/>
</dbReference>
<feature type="domain" description="F-box" evidence="1">
    <location>
        <begin position="1"/>
        <end position="47"/>
    </location>
</feature>
<reference evidence="2" key="1">
    <citation type="submission" date="2022-11" db="EMBL/GenBank/DDBJ databases">
        <authorList>
            <person name="Petersen C."/>
        </authorList>
    </citation>
    <scope>NUCLEOTIDE SEQUENCE</scope>
    <source>
        <strain evidence="2">IBT 21917</strain>
    </source>
</reference>
<evidence type="ECO:0000313" key="3">
    <source>
        <dbReference type="Proteomes" id="UP001146351"/>
    </source>
</evidence>
<evidence type="ECO:0000313" key="2">
    <source>
        <dbReference type="EMBL" id="KAJ5180755.1"/>
    </source>
</evidence>
<dbReference type="EMBL" id="JAPQKO010000002">
    <property type="protein sequence ID" value="KAJ5180755.1"/>
    <property type="molecule type" value="Genomic_DNA"/>
</dbReference>